<evidence type="ECO:0000256" key="1">
    <source>
        <dbReference type="SAM" id="SignalP"/>
    </source>
</evidence>
<keyword evidence="1" id="KW-0732">Signal</keyword>
<dbReference type="EnsemblProtists" id="EKX42149">
    <property type="protein sequence ID" value="EKX42149"/>
    <property type="gene ID" value="GUITHDRAFT_141366"/>
</dbReference>
<evidence type="ECO:0000313" key="2">
    <source>
        <dbReference type="EMBL" id="EKX42149.1"/>
    </source>
</evidence>
<dbReference type="GeneID" id="17298908"/>
<accession>L1J1Y3</accession>
<dbReference type="EMBL" id="JH993018">
    <property type="protein sequence ID" value="EKX42149.1"/>
    <property type="molecule type" value="Genomic_DNA"/>
</dbReference>
<dbReference type="AlphaFoldDB" id="L1J1Y3"/>
<reference evidence="4" key="2">
    <citation type="submission" date="2012-11" db="EMBL/GenBank/DDBJ databases">
        <authorList>
            <person name="Kuo A."/>
            <person name="Curtis B.A."/>
            <person name="Tanifuji G."/>
            <person name="Burki F."/>
            <person name="Gruber A."/>
            <person name="Irimia M."/>
            <person name="Maruyama S."/>
            <person name="Arias M.C."/>
            <person name="Ball S.G."/>
            <person name="Gile G.H."/>
            <person name="Hirakawa Y."/>
            <person name="Hopkins J.F."/>
            <person name="Rensing S.A."/>
            <person name="Schmutz J."/>
            <person name="Symeonidi A."/>
            <person name="Elias M."/>
            <person name="Eveleigh R.J."/>
            <person name="Herman E.K."/>
            <person name="Klute M.J."/>
            <person name="Nakayama T."/>
            <person name="Obornik M."/>
            <person name="Reyes-Prieto A."/>
            <person name="Armbrust E.V."/>
            <person name="Aves S.J."/>
            <person name="Beiko R.G."/>
            <person name="Coutinho P."/>
            <person name="Dacks J.B."/>
            <person name="Durnford D.G."/>
            <person name="Fast N.M."/>
            <person name="Green B.R."/>
            <person name="Grisdale C."/>
            <person name="Hempe F."/>
            <person name="Henrissat B."/>
            <person name="Hoppner M.P."/>
            <person name="Ishida K.-I."/>
            <person name="Kim E."/>
            <person name="Koreny L."/>
            <person name="Kroth P.G."/>
            <person name="Liu Y."/>
            <person name="Malik S.-B."/>
            <person name="Maier U.G."/>
            <person name="McRose D."/>
            <person name="Mock T."/>
            <person name="Neilson J.A."/>
            <person name="Onodera N.T."/>
            <person name="Poole A.M."/>
            <person name="Pritham E.J."/>
            <person name="Richards T.A."/>
            <person name="Rocap G."/>
            <person name="Roy S.W."/>
            <person name="Sarai C."/>
            <person name="Schaack S."/>
            <person name="Shirato S."/>
            <person name="Slamovits C.H."/>
            <person name="Spencer D.F."/>
            <person name="Suzuki S."/>
            <person name="Worden A.Z."/>
            <person name="Zauner S."/>
            <person name="Barry K."/>
            <person name="Bell C."/>
            <person name="Bharti A.K."/>
            <person name="Crow J.A."/>
            <person name="Grimwood J."/>
            <person name="Kramer R."/>
            <person name="Lindquist E."/>
            <person name="Lucas S."/>
            <person name="Salamov A."/>
            <person name="McFadden G.I."/>
            <person name="Lane C.E."/>
            <person name="Keeling P.J."/>
            <person name="Gray M.W."/>
            <person name="Grigoriev I.V."/>
            <person name="Archibald J.M."/>
        </authorList>
    </citation>
    <scope>NUCLEOTIDE SEQUENCE</scope>
    <source>
        <strain evidence="4">CCMP2712</strain>
    </source>
</reference>
<keyword evidence="4" id="KW-1185">Reference proteome</keyword>
<sequence length="368" mass="38114">MYQLLILAPGFAFTAGSVLIVEPGHNYVNGSFIGVGGGGSGLQGEIFVNSAGSIVSAAFKSFGSGYAQNPEEIVISFSGTKISQTGALTRLQIVAPGYDYISGELIDSGSISQIVIVSGGQNYLNGTLVAVGGEGSGFAGSFSVNNQGQINSILIRNHGTGYKTPPVIYFGYLNSTQIQDGTVTGIKIVEGGQNYIDGEFLGLVSNSLEISGVFYTTSGKIESDTVIELLLYLKFESGSITSVAFSAISTEGCSDNHTITASGGGGTGFLAISRAGRTSFSSFKIGRLHSATTCKVRGVGTATIPHGAQISAKHGYGGKLEVQLGNYFKSNVPVTGTVSMSVTEFQLELRLAVQVNSIVLIVQAMSGW</sequence>
<dbReference type="HOGENOM" id="CLU_753250_0_0_1"/>
<feature type="signal peptide" evidence="1">
    <location>
        <begin position="1"/>
        <end position="16"/>
    </location>
</feature>
<dbReference type="Proteomes" id="UP000011087">
    <property type="component" value="Unassembled WGS sequence"/>
</dbReference>
<reference evidence="2 4" key="1">
    <citation type="journal article" date="2012" name="Nature">
        <title>Algal genomes reveal evolutionary mosaicism and the fate of nucleomorphs.</title>
        <authorList>
            <consortium name="DOE Joint Genome Institute"/>
            <person name="Curtis B.A."/>
            <person name="Tanifuji G."/>
            <person name="Burki F."/>
            <person name="Gruber A."/>
            <person name="Irimia M."/>
            <person name="Maruyama S."/>
            <person name="Arias M.C."/>
            <person name="Ball S.G."/>
            <person name="Gile G.H."/>
            <person name="Hirakawa Y."/>
            <person name="Hopkins J.F."/>
            <person name="Kuo A."/>
            <person name="Rensing S.A."/>
            <person name="Schmutz J."/>
            <person name="Symeonidi A."/>
            <person name="Elias M."/>
            <person name="Eveleigh R.J."/>
            <person name="Herman E.K."/>
            <person name="Klute M.J."/>
            <person name="Nakayama T."/>
            <person name="Obornik M."/>
            <person name="Reyes-Prieto A."/>
            <person name="Armbrust E.V."/>
            <person name="Aves S.J."/>
            <person name="Beiko R.G."/>
            <person name="Coutinho P."/>
            <person name="Dacks J.B."/>
            <person name="Durnford D.G."/>
            <person name="Fast N.M."/>
            <person name="Green B.R."/>
            <person name="Grisdale C.J."/>
            <person name="Hempel F."/>
            <person name="Henrissat B."/>
            <person name="Hoppner M.P."/>
            <person name="Ishida K."/>
            <person name="Kim E."/>
            <person name="Koreny L."/>
            <person name="Kroth P.G."/>
            <person name="Liu Y."/>
            <person name="Malik S.B."/>
            <person name="Maier U.G."/>
            <person name="McRose D."/>
            <person name="Mock T."/>
            <person name="Neilson J.A."/>
            <person name="Onodera N.T."/>
            <person name="Poole A.M."/>
            <person name="Pritham E.J."/>
            <person name="Richards T.A."/>
            <person name="Rocap G."/>
            <person name="Roy S.W."/>
            <person name="Sarai C."/>
            <person name="Schaack S."/>
            <person name="Shirato S."/>
            <person name="Slamovits C.H."/>
            <person name="Spencer D.F."/>
            <person name="Suzuki S."/>
            <person name="Worden A.Z."/>
            <person name="Zauner S."/>
            <person name="Barry K."/>
            <person name="Bell C."/>
            <person name="Bharti A.K."/>
            <person name="Crow J.A."/>
            <person name="Grimwood J."/>
            <person name="Kramer R."/>
            <person name="Lindquist E."/>
            <person name="Lucas S."/>
            <person name="Salamov A."/>
            <person name="McFadden G.I."/>
            <person name="Lane C.E."/>
            <person name="Keeling P.J."/>
            <person name="Gray M.W."/>
            <person name="Grigoriev I.V."/>
            <person name="Archibald J.M."/>
        </authorList>
    </citation>
    <scope>NUCLEOTIDE SEQUENCE</scope>
    <source>
        <strain evidence="2 4">CCMP2712</strain>
    </source>
</reference>
<evidence type="ECO:0000313" key="4">
    <source>
        <dbReference type="Proteomes" id="UP000011087"/>
    </source>
</evidence>
<reference evidence="3" key="3">
    <citation type="submission" date="2016-03" db="UniProtKB">
        <authorList>
            <consortium name="EnsemblProtists"/>
        </authorList>
    </citation>
    <scope>IDENTIFICATION</scope>
</reference>
<dbReference type="RefSeq" id="XP_005829129.1">
    <property type="nucleotide sequence ID" value="XM_005829072.1"/>
</dbReference>
<gene>
    <name evidence="2" type="ORF">GUITHDRAFT_141366</name>
</gene>
<dbReference type="PaxDb" id="55529-EKX42149"/>
<proteinExistence type="predicted"/>
<organism evidence="2">
    <name type="scientific">Guillardia theta (strain CCMP2712)</name>
    <name type="common">Cryptophyte</name>
    <dbReference type="NCBI Taxonomy" id="905079"/>
    <lineage>
        <taxon>Eukaryota</taxon>
        <taxon>Cryptophyceae</taxon>
        <taxon>Pyrenomonadales</taxon>
        <taxon>Geminigeraceae</taxon>
        <taxon>Guillardia</taxon>
    </lineage>
</organism>
<evidence type="ECO:0000313" key="3">
    <source>
        <dbReference type="EnsemblProtists" id="EKX42149"/>
    </source>
</evidence>
<feature type="chain" id="PRO_5008770747" evidence="1">
    <location>
        <begin position="17"/>
        <end position="368"/>
    </location>
</feature>
<protein>
    <submittedName>
        <fullName evidence="2 3">Uncharacterized protein</fullName>
    </submittedName>
</protein>
<name>L1J1Y3_GUITC</name>
<dbReference type="KEGG" id="gtt:GUITHDRAFT_141366"/>